<gene>
    <name evidence="1" type="ORF">FB45DRAFT_931307</name>
</gene>
<dbReference type="EMBL" id="JARKIF010000018">
    <property type="protein sequence ID" value="KAJ7619646.1"/>
    <property type="molecule type" value="Genomic_DNA"/>
</dbReference>
<evidence type="ECO:0000313" key="2">
    <source>
        <dbReference type="Proteomes" id="UP001221142"/>
    </source>
</evidence>
<evidence type="ECO:0008006" key="3">
    <source>
        <dbReference type="Google" id="ProtNLM"/>
    </source>
</evidence>
<proteinExistence type="predicted"/>
<dbReference type="AlphaFoldDB" id="A0AAD7FH38"/>
<sequence length="309" mass="34968">MHTQRARMCITVWLPNEVLTEIVRNARKSDQATICRVSKLFYALALPILNRDVVLRSHNHILEVLEAFSSSMMESPVRADSVRSLTFIPGLSYSVRGEELLVESLKVMRRLEHLCIDDSRPHGGLVARLGSVNIPNLSSCSFMRAYPDSWEIGILQFLSRNPTITHLYMYDAQGDTHIPDAARTTWTRSIWTSSLVEKLAARTGPCEWVLEVLGLLSTHMPRLKGLQLRGWERDRMTTALAYFALNHDCPGLTVNVDEDREALKIWANASPTLRGCCIDEVALRQEVGDEWEECSRKVLDAEAGFADWT</sequence>
<name>A0AAD7FH38_9AGAR</name>
<organism evidence="1 2">
    <name type="scientific">Roridomyces roridus</name>
    <dbReference type="NCBI Taxonomy" id="1738132"/>
    <lineage>
        <taxon>Eukaryota</taxon>
        <taxon>Fungi</taxon>
        <taxon>Dikarya</taxon>
        <taxon>Basidiomycota</taxon>
        <taxon>Agaricomycotina</taxon>
        <taxon>Agaricomycetes</taxon>
        <taxon>Agaricomycetidae</taxon>
        <taxon>Agaricales</taxon>
        <taxon>Marasmiineae</taxon>
        <taxon>Mycenaceae</taxon>
        <taxon>Roridomyces</taxon>
    </lineage>
</organism>
<protein>
    <recommendedName>
        <fullName evidence="3">F-box domain-containing protein</fullName>
    </recommendedName>
</protein>
<reference evidence="1" key="1">
    <citation type="submission" date="2023-03" db="EMBL/GenBank/DDBJ databases">
        <title>Massive genome expansion in bonnet fungi (Mycena s.s.) driven by repeated elements and novel gene families across ecological guilds.</title>
        <authorList>
            <consortium name="Lawrence Berkeley National Laboratory"/>
            <person name="Harder C.B."/>
            <person name="Miyauchi S."/>
            <person name="Viragh M."/>
            <person name="Kuo A."/>
            <person name="Thoen E."/>
            <person name="Andreopoulos B."/>
            <person name="Lu D."/>
            <person name="Skrede I."/>
            <person name="Drula E."/>
            <person name="Henrissat B."/>
            <person name="Morin E."/>
            <person name="Kohler A."/>
            <person name="Barry K."/>
            <person name="LaButti K."/>
            <person name="Morin E."/>
            <person name="Salamov A."/>
            <person name="Lipzen A."/>
            <person name="Mereny Z."/>
            <person name="Hegedus B."/>
            <person name="Baldrian P."/>
            <person name="Stursova M."/>
            <person name="Weitz H."/>
            <person name="Taylor A."/>
            <person name="Grigoriev I.V."/>
            <person name="Nagy L.G."/>
            <person name="Martin F."/>
            <person name="Kauserud H."/>
        </authorList>
    </citation>
    <scope>NUCLEOTIDE SEQUENCE</scope>
    <source>
        <strain evidence="1">9284</strain>
    </source>
</reference>
<evidence type="ECO:0000313" key="1">
    <source>
        <dbReference type="EMBL" id="KAJ7619646.1"/>
    </source>
</evidence>
<dbReference type="Proteomes" id="UP001221142">
    <property type="component" value="Unassembled WGS sequence"/>
</dbReference>
<comment type="caution">
    <text evidence="1">The sequence shown here is derived from an EMBL/GenBank/DDBJ whole genome shotgun (WGS) entry which is preliminary data.</text>
</comment>
<accession>A0AAD7FH38</accession>
<keyword evidence="2" id="KW-1185">Reference proteome</keyword>